<dbReference type="PANTHER" id="PTHR42912">
    <property type="entry name" value="METHYLTRANSFERASE"/>
    <property type="match status" value="1"/>
</dbReference>
<dbReference type="InterPro" id="IPR050508">
    <property type="entry name" value="Methyltransf_Superfamily"/>
</dbReference>
<keyword evidence="2" id="KW-0808">Transferase</keyword>
<name>A0A841H550_9BACT</name>
<sequence>MILIIYTTLYREGGDKFARAAQTLAAEKGRDNPGVPVSAVAVESKADVAELFHRAAAGERVRELHFIGHSGMYGPMFRTRAVPEQFSPHEWRTLPNPFAPHASAYFHACRTARWFAPFFARTFGVPAHGYHWYTSVSLRPDRFRWERLSRDRDAPLYVLGCPGRKSHGLLGSVRKYSRGVAETMKRFDPEPPDGDPTYDSVAPLYDAVFGDITVREDEWRWLQSRMPAEPARVLDIGCGNGALLMRMAPGIAHGTGVDTSAGMIDHARKRAADVPTLDFVQVHGPALPFADASFDVVVSLLSFRYLDWDPVMNEIRRVLRPGGRVLIVDMVTAPVRWREMPHLLASKASGFRSRLRRPEFARSLRRMVTDPRWQTMLRYNPIRAEHEMRWYLESRFPRGSIQTINVGWNARVLAFDSGPVQPGAVPPQSYP</sequence>
<dbReference type="Proteomes" id="UP000582837">
    <property type="component" value="Unassembled WGS sequence"/>
</dbReference>
<dbReference type="GO" id="GO:0032259">
    <property type="term" value="P:methylation"/>
    <property type="evidence" value="ECO:0007669"/>
    <property type="project" value="UniProtKB-KW"/>
</dbReference>
<keyword evidence="2" id="KW-0489">Methyltransferase</keyword>
<dbReference type="EMBL" id="JACHIA010000023">
    <property type="protein sequence ID" value="MBB6073355.1"/>
    <property type="molecule type" value="Genomic_DNA"/>
</dbReference>
<evidence type="ECO:0000259" key="1">
    <source>
        <dbReference type="Pfam" id="PF08241"/>
    </source>
</evidence>
<dbReference type="GO" id="GO:0008757">
    <property type="term" value="F:S-adenosylmethionine-dependent methyltransferase activity"/>
    <property type="evidence" value="ECO:0007669"/>
    <property type="project" value="InterPro"/>
</dbReference>
<keyword evidence="3" id="KW-1185">Reference proteome</keyword>
<dbReference type="SUPFAM" id="SSF53335">
    <property type="entry name" value="S-adenosyl-L-methionine-dependent methyltransferases"/>
    <property type="match status" value="1"/>
</dbReference>
<dbReference type="CDD" id="cd02440">
    <property type="entry name" value="AdoMet_MTases"/>
    <property type="match status" value="1"/>
</dbReference>
<dbReference type="Pfam" id="PF08241">
    <property type="entry name" value="Methyltransf_11"/>
    <property type="match status" value="1"/>
</dbReference>
<proteinExistence type="predicted"/>
<accession>A0A841H550</accession>
<dbReference type="AlphaFoldDB" id="A0A841H550"/>
<feature type="domain" description="Methyltransferase type 11" evidence="1">
    <location>
        <begin position="234"/>
        <end position="327"/>
    </location>
</feature>
<dbReference type="InterPro" id="IPR029063">
    <property type="entry name" value="SAM-dependent_MTases_sf"/>
</dbReference>
<comment type="caution">
    <text evidence="2">The sequence shown here is derived from an EMBL/GenBank/DDBJ whole genome shotgun (WGS) entry which is preliminary data.</text>
</comment>
<protein>
    <submittedName>
        <fullName evidence="2">Ubiquinone/menaquinone biosynthesis C-methylase UbiE</fullName>
    </submittedName>
</protein>
<dbReference type="RefSeq" id="WP_170033055.1">
    <property type="nucleotide sequence ID" value="NZ_JABDTL010000001.1"/>
</dbReference>
<gene>
    <name evidence="2" type="ORF">HNQ61_005022</name>
</gene>
<organism evidence="2 3">
    <name type="scientific">Longimicrobium terrae</name>
    <dbReference type="NCBI Taxonomy" id="1639882"/>
    <lineage>
        <taxon>Bacteria</taxon>
        <taxon>Pseudomonadati</taxon>
        <taxon>Gemmatimonadota</taxon>
        <taxon>Longimicrobiia</taxon>
        <taxon>Longimicrobiales</taxon>
        <taxon>Longimicrobiaceae</taxon>
        <taxon>Longimicrobium</taxon>
    </lineage>
</organism>
<evidence type="ECO:0000313" key="2">
    <source>
        <dbReference type="EMBL" id="MBB6073355.1"/>
    </source>
</evidence>
<evidence type="ECO:0000313" key="3">
    <source>
        <dbReference type="Proteomes" id="UP000582837"/>
    </source>
</evidence>
<keyword evidence="2" id="KW-0830">Ubiquinone</keyword>
<reference evidence="2 3" key="1">
    <citation type="submission" date="2020-08" db="EMBL/GenBank/DDBJ databases">
        <title>Genomic Encyclopedia of Type Strains, Phase IV (KMG-IV): sequencing the most valuable type-strain genomes for metagenomic binning, comparative biology and taxonomic classification.</title>
        <authorList>
            <person name="Goeker M."/>
        </authorList>
    </citation>
    <scope>NUCLEOTIDE SEQUENCE [LARGE SCALE GENOMIC DNA]</scope>
    <source>
        <strain evidence="2 3">DSM 29007</strain>
    </source>
</reference>
<dbReference type="Gene3D" id="3.40.50.150">
    <property type="entry name" value="Vaccinia Virus protein VP39"/>
    <property type="match status" value="1"/>
</dbReference>
<dbReference type="InterPro" id="IPR013216">
    <property type="entry name" value="Methyltransf_11"/>
</dbReference>